<dbReference type="Proteomes" id="UP001318860">
    <property type="component" value="Unassembled WGS sequence"/>
</dbReference>
<keyword evidence="3 6" id="KW-0812">Transmembrane</keyword>
<accession>A0ABR0VII0</accession>
<feature type="transmembrane region" description="Helical" evidence="6">
    <location>
        <begin position="170"/>
        <end position="192"/>
    </location>
</feature>
<comment type="similarity">
    <text evidence="2">Belongs to the multi antimicrobial extrusion (MATE) (TC 2.A.66.1) family.</text>
</comment>
<dbReference type="InterPro" id="IPR002528">
    <property type="entry name" value="MATE_fam"/>
</dbReference>
<keyword evidence="8" id="KW-1185">Reference proteome</keyword>
<dbReference type="EMBL" id="JABTTQ020001121">
    <property type="protein sequence ID" value="KAK6135005.1"/>
    <property type="molecule type" value="Genomic_DNA"/>
</dbReference>
<feature type="transmembrane region" description="Helical" evidence="6">
    <location>
        <begin position="354"/>
        <end position="374"/>
    </location>
</feature>
<dbReference type="Pfam" id="PF01554">
    <property type="entry name" value="MatE"/>
    <property type="match status" value="2"/>
</dbReference>
<evidence type="ECO:0000256" key="5">
    <source>
        <dbReference type="ARBA" id="ARBA00023136"/>
    </source>
</evidence>
<feature type="transmembrane region" description="Helical" evidence="6">
    <location>
        <begin position="132"/>
        <end position="150"/>
    </location>
</feature>
<evidence type="ECO:0000256" key="1">
    <source>
        <dbReference type="ARBA" id="ARBA00004141"/>
    </source>
</evidence>
<organism evidence="7 8">
    <name type="scientific">Rehmannia glutinosa</name>
    <name type="common">Chinese foxglove</name>
    <dbReference type="NCBI Taxonomy" id="99300"/>
    <lineage>
        <taxon>Eukaryota</taxon>
        <taxon>Viridiplantae</taxon>
        <taxon>Streptophyta</taxon>
        <taxon>Embryophyta</taxon>
        <taxon>Tracheophyta</taxon>
        <taxon>Spermatophyta</taxon>
        <taxon>Magnoliopsida</taxon>
        <taxon>eudicotyledons</taxon>
        <taxon>Gunneridae</taxon>
        <taxon>Pentapetalae</taxon>
        <taxon>asterids</taxon>
        <taxon>lamiids</taxon>
        <taxon>Lamiales</taxon>
        <taxon>Orobanchaceae</taxon>
        <taxon>Rehmannieae</taxon>
        <taxon>Rehmannia</taxon>
    </lineage>
</organism>
<evidence type="ECO:0000256" key="2">
    <source>
        <dbReference type="ARBA" id="ARBA00010199"/>
    </source>
</evidence>
<evidence type="ECO:0008006" key="9">
    <source>
        <dbReference type="Google" id="ProtNLM"/>
    </source>
</evidence>
<comment type="subcellular location">
    <subcellularLocation>
        <location evidence="1">Membrane</location>
        <topology evidence="1">Multi-pass membrane protein</topology>
    </subcellularLocation>
</comment>
<keyword evidence="4 6" id="KW-1133">Transmembrane helix</keyword>
<comment type="caution">
    <text evidence="7">The sequence shown here is derived from an EMBL/GenBank/DDBJ whole genome shotgun (WGS) entry which is preliminary data.</text>
</comment>
<dbReference type="CDD" id="cd13132">
    <property type="entry name" value="MATE_eukaryotic"/>
    <property type="match status" value="1"/>
</dbReference>
<feature type="transmembrane region" description="Helical" evidence="6">
    <location>
        <begin position="380"/>
        <end position="404"/>
    </location>
</feature>
<dbReference type="NCBIfam" id="TIGR00797">
    <property type="entry name" value="matE"/>
    <property type="match status" value="1"/>
</dbReference>
<evidence type="ECO:0000256" key="3">
    <source>
        <dbReference type="ARBA" id="ARBA00022692"/>
    </source>
</evidence>
<evidence type="ECO:0000313" key="8">
    <source>
        <dbReference type="Proteomes" id="UP001318860"/>
    </source>
</evidence>
<proteinExistence type="inferred from homology"/>
<gene>
    <name evidence="7" type="ORF">DH2020_031232</name>
</gene>
<feature type="transmembrane region" description="Helical" evidence="6">
    <location>
        <begin position="99"/>
        <end position="120"/>
    </location>
</feature>
<sequence length="423" mass="46149">MFVITQAFAGHLGDLELAAMSIASNVVIGFDFGLLLGMASALETLCGQAYGAKEYRMLGVYLQRSWIVLFLCCLILLPIFFFATPILKLLGQPADVAELSGVVAMCFIPLHFSFAIQFPLQRFLQCQLKNSVIACVNFGALLVHILLNWLVVYKLQLGVVGTAISLSLSYWFIVFGLFLYTVCGGCPLTWTGFSGQAFSGLWEFLKLSASSGVMLCLENWYYRVLIVMTGNLNNVKIAVDALSVCMSINGWEMMIPLAFFAGTGVRVANELGAGNGKGAKFATIVSVTQSLVIGLIFSVLIMFFHQEIALIFTTSKIVLEAVSKLSLLLAFTILLNSVQPILSGVAVGSGWQSYVAYINLGCYYLVGVPLGFLMEWVFHLGVMGIWAGMIFGGTLVQTAILAIITMRCDWEKEAAKATMHVRR</sequence>
<feature type="transmembrane region" description="Helical" evidence="6">
    <location>
        <begin position="281"/>
        <end position="305"/>
    </location>
</feature>
<reference evidence="7 8" key="1">
    <citation type="journal article" date="2021" name="Comput. Struct. Biotechnol. J.">
        <title>De novo genome assembly of the potent medicinal plant Rehmannia glutinosa using nanopore technology.</title>
        <authorList>
            <person name="Ma L."/>
            <person name="Dong C."/>
            <person name="Song C."/>
            <person name="Wang X."/>
            <person name="Zheng X."/>
            <person name="Niu Y."/>
            <person name="Chen S."/>
            <person name="Feng W."/>
        </authorList>
    </citation>
    <scope>NUCLEOTIDE SEQUENCE [LARGE SCALE GENOMIC DNA]</scope>
    <source>
        <strain evidence="7">DH-2019</strain>
    </source>
</reference>
<feature type="transmembrane region" description="Helical" evidence="6">
    <location>
        <begin position="66"/>
        <end position="87"/>
    </location>
</feature>
<evidence type="ECO:0000256" key="4">
    <source>
        <dbReference type="ARBA" id="ARBA00022989"/>
    </source>
</evidence>
<evidence type="ECO:0000256" key="6">
    <source>
        <dbReference type="SAM" id="Phobius"/>
    </source>
</evidence>
<feature type="transmembrane region" description="Helical" evidence="6">
    <location>
        <begin position="325"/>
        <end position="347"/>
    </location>
</feature>
<dbReference type="PANTHER" id="PTHR11206">
    <property type="entry name" value="MULTIDRUG RESISTANCE PROTEIN"/>
    <property type="match status" value="1"/>
</dbReference>
<dbReference type="InterPro" id="IPR045069">
    <property type="entry name" value="MATE_euk"/>
</dbReference>
<evidence type="ECO:0000313" key="7">
    <source>
        <dbReference type="EMBL" id="KAK6135005.1"/>
    </source>
</evidence>
<protein>
    <recommendedName>
        <fullName evidence="9">Protein DETOXIFICATION</fullName>
    </recommendedName>
</protein>
<keyword evidence="5 6" id="KW-0472">Membrane</keyword>
<feature type="transmembrane region" description="Helical" evidence="6">
    <location>
        <begin position="22"/>
        <end position="45"/>
    </location>
</feature>
<name>A0ABR0VII0_REHGL</name>